<dbReference type="OMA" id="EVARSHM"/>
<dbReference type="OrthoDB" id="333666at2759"/>
<name>A0A125YFY1_TOXGV</name>
<feature type="compositionally biased region" description="Low complexity" evidence="2">
    <location>
        <begin position="328"/>
        <end position="338"/>
    </location>
</feature>
<feature type="compositionally biased region" description="Acidic residues" evidence="2">
    <location>
        <begin position="1259"/>
        <end position="1271"/>
    </location>
</feature>
<feature type="compositionally biased region" description="Acidic residues" evidence="2">
    <location>
        <begin position="819"/>
        <end position="828"/>
    </location>
</feature>
<proteinExistence type="predicted"/>
<accession>A0A125YFY1</accession>
<gene>
    <name evidence="3" type="ORF">BN1205_018390</name>
    <name evidence="4" type="ORF">TGVEG_271110</name>
</gene>
<evidence type="ECO:0000256" key="2">
    <source>
        <dbReference type="SAM" id="MobiDB-lite"/>
    </source>
</evidence>
<sequence length="1860" mass="205099">MAQRARGLGRHLATALPMGGPLPGSCSLAWPSDLPREPGRVRQETQQASIRLALPEPPQCASQARRLSLAFSLARPAREGRIHQRKEVLDLGETHRLREGNAAASEEARTSGDQAKKAGELRRQTARPSEMLQEAPACVESSSSPVTASFKSQLSHLTHFQFYSSCSSSSRSYRKPSFSFLPLSSVTVSSFSSPSSSDRPRSPSASLSHLLPSPSISRADRETLKAAFPRTASSLSFHGQSRSLFLSSSPPSRPSSPVSPLSSAPSRASRPFAPAAPAAVASSRLCLSLFARRIHAGREELLHDPRPPSLRDSATRERSGAVSRSVLASGEGAKSSASARERRERDAEAARESEARRTSIDGPRETDTSEIEEKEQVLASRLRGSYAASSLPLPGREVAAASSTSPLSLSQAEELKVLEELETQERREKATEIQNAMQHLCRLVISRGSATLDNSTVFASARKANEADRSEAAGASMPDARGDGAADENHERNAGMESEEMQTRVNRGAADLLETHVGRPREKELRRTHMRSQFAWIAATVDLPTLMAEDEKLSEAVNVLASMECPVIIRTKKLQQQLVPLSHGSTARIRQASKKLREALGIPEVLVCRGCVKKSKCPLYRQPPFHVRSSGATVCTKDLLYVLFGQYMVCRLYTRGVDTKTVWAESDERTAYSKQLSLSLLPSTMNSRDLDMGLFAIEKITEKVKERLQEERQKTARIAAAAQRAGLGDEVQFNPLSLKAFRAFIEDGQARRSEKQEKLREARALKMPLWVRDSVRPLPDTQLTKFQRKAIQFHRLAVDEPEPDCPLEERLVWVHESEEAAASEERDDEKEKSQKIKEEEDAQQAVAAEAASALQTREPVMLLRERGARGDAGVSLPSLEDLPIQRRFAWRSPEGFPLRQRTLRFNLLYHYYLDRLKSEASKIPRFDLSAKNEEAGAAAGASGSGATFAEALNAPEPPTLLPAPQGGYSAVPLSSFSSDDDGVHPLLHVDPKSLKGVAVYRHLSVRQMVESQQRVERLWRTAALFEDLPVIHKLSEREELADQSSGDSASLLASLPRLPHSARAHLRELERSRAEELRSGENAQIGKLSSPAVLEGATRMQQTLWTIRPPPDRTRLFEASEGDEAARGPPDESETKSLFEGGEGERARGDEQRSSSSETRVKRTEYGQVQLLNDTVPEWLKREAERWNKDGDASETDAVIDERLGDIRASASRGDEGEHRGAKDEGRKGCVGTAGGTRAATEKRMSAEVNSDHERGDEPEREEDENDEALDEVLWGAEQRRSREMWRAAKKDRAAEDARKAQIEREFEVPPSIADIHEQAQSLRRAADGDVRRARGRGRRRTVSEMLEDAAEEEKRFQRWQAARRQGCEAAGDATESEANEEQGPGKTEEKTEAAAKGESGNKQKLQGNLDRDEPFHMGDEGGFHVSAKGASDRLRFARSTYTFVDCTPSSPRSPPSPSSTPSASSSSASCSSRSVSSPSSPLPVSLPLLSRLDMHARSAGERQPSADGRALQELESLDEKTFEVFVKPGRLETRGVSASSSGTQGEAPESLETRPRVRAAGDSAETRDSRGERMTEAAHSATGAATADARLGRGAGREQNEQTEGQMREEDDTDDEKDLVFRSTFRIPLESDGGRPLGVDREEVARSHMELARMQKTWRQNEDFLITRNVLYPKFVDLSQDAYSAHSPEGKEVRKQQISANRANPRAASVASPTRRMPVSGLMQATLPDVTALMKATNGGARKKEEKGRVPPRPQPREAANRVQTEAETEAHFRDKYGVVKDMAKVYHDKVKNNEMGGTVVNPAVTELQRSETLHRLILKKEAAREQRRRSHQPKKRKPGQSKLDEILRRPPVTSTTKA</sequence>
<organism evidence="4 5">
    <name type="scientific">Toxoplasma gondii (strain ATCC 50861 / VEG)</name>
    <dbReference type="NCBI Taxonomy" id="432359"/>
    <lineage>
        <taxon>Eukaryota</taxon>
        <taxon>Sar</taxon>
        <taxon>Alveolata</taxon>
        <taxon>Apicomplexa</taxon>
        <taxon>Conoidasida</taxon>
        <taxon>Coccidia</taxon>
        <taxon>Eucoccidiorida</taxon>
        <taxon>Eimeriorina</taxon>
        <taxon>Sarcocystidae</taxon>
        <taxon>Toxoplasma</taxon>
    </lineage>
</organism>
<feature type="compositionally biased region" description="Basic and acidic residues" evidence="2">
    <location>
        <begin position="106"/>
        <end position="123"/>
    </location>
</feature>
<keyword evidence="1" id="KW-0175">Coiled coil</keyword>
<reference evidence="4" key="3">
    <citation type="submission" date="2013-08" db="EMBL/GenBank/DDBJ databases">
        <authorList>
            <person name="Sibley D."/>
            <person name="Venepally P."/>
            <person name="Karamycheva S."/>
            <person name="Hadjithomas M."/>
            <person name="Khan A."/>
            <person name="Brunk B."/>
            <person name="Roos D."/>
            <person name="Caler E."/>
            <person name="Lorenzi H."/>
        </authorList>
    </citation>
    <scope>NUCLEOTIDE SEQUENCE</scope>
    <source>
        <strain evidence="4">VEG</strain>
    </source>
</reference>
<protein>
    <submittedName>
        <fullName evidence="4">Uncharacterized protein</fullName>
    </submittedName>
</protein>
<feature type="compositionally biased region" description="Basic and acidic residues" evidence="2">
    <location>
        <begin position="1240"/>
        <end position="1258"/>
    </location>
</feature>
<feature type="region of interest" description="Disordered" evidence="2">
    <location>
        <begin position="1822"/>
        <end position="1860"/>
    </location>
</feature>
<feature type="compositionally biased region" description="Basic and acidic residues" evidence="2">
    <location>
        <begin position="1743"/>
        <end position="1761"/>
    </location>
</feature>
<feature type="region of interest" description="Disordered" evidence="2">
    <location>
        <begin position="245"/>
        <end position="271"/>
    </location>
</feature>
<feature type="region of interest" description="Disordered" evidence="2">
    <location>
        <begin position="818"/>
        <end position="843"/>
    </location>
</feature>
<feature type="compositionally biased region" description="Basic and acidic residues" evidence="2">
    <location>
        <begin position="1410"/>
        <end position="1423"/>
    </location>
</feature>
<feature type="compositionally biased region" description="Basic and acidic residues" evidence="2">
    <location>
        <begin position="1387"/>
        <end position="1402"/>
    </location>
</feature>
<feature type="compositionally biased region" description="Basic and acidic residues" evidence="2">
    <location>
        <begin position="1297"/>
        <end position="1308"/>
    </location>
</feature>
<feature type="region of interest" description="Disordered" evidence="2">
    <location>
        <begin position="463"/>
        <end position="502"/>
    </location>
</feature>
<accession>A0A0F7V1Z1</accession>
<feature type="region of interest" description="Disordered" evidence="2">
    <location>
        <begin position="1120"/>
        <end position="1169"/>
    </location>
</feature>
<reference evidence="4" key="1">
    <citation type="submission" date="2007-03" db="EMBL/GenBank/DDBJ databases">
        <authorList>
            <person name="Paulsen I."/>
        </authorList>
    </citation>
    <scope>NUCLEOTIDE SEQUENCE</scope>
    <source>
        <strain evidence="4">VEG</strain>
    </source>
</reference>
<feature type="compositionally biased region" description="Basic residues" evidence="2">
    <location>
        <begin position="1828"/>
        <end position="1841"/>
    </location>
</feature>
<reference evidence="3" key="4">
    <citation type="journal article" date="2015" name="PLoS ONE">
        <title>Comprehensive Evaluation of Toxoplasma gondii VEG and Neospora caninum LIV Genomes with Tachyzoite Stage Transcriptome and Proteome Defines Novel Transcript Features.</title>
        <authorList>
            <person name="Ramaprasad A."/>
            <person name="Mourier T."/>
            <person name="Naeem R."/>
            <person name="Malas T.B."/>
            <person name="Moussa E."/>
            <person name="Panigrahi A."/>
            <person name="Vermont S.J."/>
            <person name="Otto T.D."/>
            <person name="Wastling J."/>
            <person name="Pain A."/>
        </authorList>
    </citation>
    <scope>NUCLEOTIDE SEQUENCE</scope>
    <source>
        <strain evidence="3">VEG</strain>
    </source>
</reference>
<feature type="region of interest" description="Disordered" evidence="2">
    <location>
        <begin position="93"/>
        <end position="138"/>
    </location>
</feature>
<reference evidence="5" key="2">
    <citation type="submission" date="2008-03" db="EMBL/GenBank/DDBJ databases">
        <title>Annotation of Toxoplasma gondii VEG.</title>
        <authorList>
            <person name="Lorenzi H."/>
            <person name="Inman J."/>
            <person name="Amedeo P."/>
            <person name="Brunk B."/>
            <person name="Roos D."/>
            <person name="Caler E."/>
        </authorList>
    </citation>
    <scope>NUCLEOTIDE SEQUENCE [LARGE SCALE GENOMIC DNA]</scope>
    <source>
        <strain evidence="5">ATCC 50861 / VEG</strain>
    </source>
</reference>
<feature type="region of interest" description="Disordered" evidence="2">
    <location>
        <begin position="1297"/>
        <end position="1430"/>
    </location>
</feature>
<feature type="region of interest" description="Disordered" evidence="2">
    <location>
        <begin position="1530"/>
        <end position="1617"/>
    </location>
</feature>
<feature type="compositionally biased region" description="Low complexity" evidence="2">
    <location>
        <begin position="1578"/>
        <end position="1590"/>
    </location>
</feature>
<feature type="region of interest" description="Disordered" evidence="2">
    <location>
        <begin position="191"/>
        <end position="214"/>
    </location>
</feature>
<feature type="compositionally biased region" description="Basic and acidic residues" evidence="2">
    <location>
        <begin position="1565"/>
        <end position="1577"/>
    </location>
</feature>
<feature type="compositionally biased region" description="Basic and acidic residues" evidence="2">
    <location>
        <begin position="829"/>
        <end position="838"/>
    </location>
</feature>
<feature type="compositionally biased region" description="Basic and acidic residues" evidence="2">
    <location>
        <begin position="339"/>
        <end position="367"/>
    </location>
</feature>
<dbReference type="VEuPathDB" id="ToxoDB:TGVEG_271110"/>
<dbReference type="eggNOG" id="ENOG502T20G">
    <property type="taxonomic scope" value="Eukaryota"/>
</dbReference>
<evidence type="ECO:0000313" key="5">
    <source>
        <dbReference type="Proteomes" id="UP000002226"/>
    </source>
</evidence>
<dbReference type="EMBL" id="LN714498">
    <property type="protein sequence ID" value="CEL75265.1"/>
    <property type="molecule type" value="Genomic_DNA"/>
</dbReference>
<feature type="compositionally biased region" description="Low complexity" evidence="2">
    <location>
        <begin position="1460"/>
        <end position="1491"/>
    </location>
</feature>
<evidence type="ECO:0000313" key="3">
    <source>
        <dbReference type="EMBL" id="CEL75265.1"/>
    </source>
</evidence>
<feature type="region of interest" description="Disordered" evidence="2">
    <location>
        <begin position="1738"/>
        <end position="1770"/>
    </location>
</feature>
<keyword evidence="5" id="KW-1185">Reference proteome</keyword>
<dbReference type="EMBL" id="AAYL02000012">
    <property type="protein sequence ID" value="ESS36169.1"/>
    <property type="molecule type" value="Genomic_DNA"/>
</dbReference>
<feature type="region of interest" description="Disordered" evidence="2">
    <location>
        <begin position="1444"/>
        <end position="1515"/>
    </location>
</feature>
<dbReference type="Proteomes" id="UP000002226">
    <property type="component" value="Unassembled WGS sequence"/>
</dbReference>
<feature type="region of interest" description="Disordered" evidence="2">
    <location>
        <begin position="1186"/>
        <end position="1276"/>
    </location>
</feature>
<feature type="compositionally biased region" description="Basic and acidic residues" evidence="2">
    <location>
        <begin position="1120"/>
        <end position="1165"/>
    </location>
</feature>
<evidence type="ECO:0000256" key="1">
    <source>
        <dbReference type="SAM" id="Coils"/>
    </source>
</evidence>
<feature type="region of interest" description="Disordered" evidence="2">
    <location>
        <begin position="1071"/>
        <end position="1093"/>
    </location>
</feature>
<feature type="coiled-coil region" evidence="1">
    <location>
        <begin position="705"/>
        <end position="765"/>
    </location>
</feature>
<evidence type="ECO:0000313" key="4">
    <source>
        <dbReference type="EMBL" id="ESS36169.1"/>
    </source>
</evidence>
<feature type="compositionally biased region" description="Basic and acidic residues" evidence="2">
    <location>
        <begin position="1213"/>
        <end position="1228"/>
    </location>
</feature>
<feature type="region of interest" description="Disordered" evidence="2">
    <location>
        <begin position="300"/>
        <end position="375"/>
    </location>
</feature>
<feature type="region of interest" description="Disordered" evidence="2">
    <location>
        <begin position="1688"/>
        <end position="1717"/>
    </location>
</feature>
<feature type="compositionally biased region" description="Basic and acidic residues" evidence="2">
    <location>
        <begin position="480"/>
        <end position="494"/>
    </location>
</feature>